<comment type="pathway">
    <text evidence="1">Ketone degradation; acetoin degradation.</text>
</comment>
<evidence type="ECO:0000256" key="4">
    <source>
        <dbReference type="ARBA" id="ARBA00022627"/>
    </source>
</evidence>
<comment type="caution">
    <text evidence="6">The sequence shown here is derived from an EMBL/GenBank/DDBJ whole genome shotgun (WGS) entry which is preliminary data.</text>
</comment>
<comment type="similarity">
    <text evidence="2">Belongs to the histone deacetylase family.</text>
</comment>
<reference evidence="7" key="1">
    <citation type="journal article" date="2019" name="Int. J. Syst. Evol. Microbiol.">
        <title>The Global Catalogue of Microorganisms (GCM) 10K type strain sequencing project: providing services to taxonomists for standard genome sequencing and annotation.</title>
        <authorList>
            <consortium name="The Broad Institute Genomics Platform"/>
            <consortium name="The Broad Institute Genome Sequencing Center for Infectious Disease"/>
            <person name="Wu L."/>
            <person name="Ma J."/>
        </authorList>
    </citation>
    <scope>NUCLEOTIDE SEQUENCE [LARGE SCALE GENOMIC DNA]</scope>
    <source>
        <strain evidence="7">JCM 14309</strain>
    </source>
</reference>
<accession>A0ABP6LZ81</accession>
<dbReference type="InterPro" id="IPR023801">
    <property type="entry name" value="His_deacetylse_dom"/>
</dbReference>
<protein>
    <recommendedName>
        <fullName evidence="3">Acetoin utilization protein AcuC</fullName>
    </recommendedName>
</protein>
<evidence type="ECO:0000256" key="2">
    <source>
        <dbReference type="ARBA" id="ARBA00005947"/>
    </source>
</evidence>
<name>A0ABP6LZ81_9MICC</name>
<dbReference type="PRINTS" id="PR01272">
    <property type="entry name" value="ACUCPROTEIN"/>
</dbReference>
<proteinExistence type="inferred from homology"/>
<keyword evidence="7" id="KW-1185">Reference proteome</keyword>
<dbReference type="EMBL" id="BAAAVT010000009">
    <property type="protein sequence ID" value="GAA3064836.1"/>
    <property type="molecule type" value="Genomic_DNA"/>
</dbReference>
<keyword evidence="4" id="KW-0006">Acetoin catabolism</keyword>
<dbReference type="Gene3D" id="3.40.800.20">
    <property type="entry name" value="Histone deacetylase domain"/>
    <property type="match status" value="1"/>
</dbReference>
<dbReference type="InterPro" id="IPR003085">
    <property type="entry name" value="AcuC"/>
</dbReference>
<dbReference type="InterPro" id="IPR000286">
    <property type="entry name" value="HDACs"/>
</dbReference>
<organism evidence="6 7">
    <name type="scientific">Nesterenkonia aethiopica</name>
    <dbReference type="NCBI Taxonomy" id="269144"/>
    <lineage>
        <taxon>Bacteria</taxon>
        <taxon>Bacillati</taxon>
        <taxon>Actinomycetota</taxon>
        <taxon>Actinomycetes</taxon>
        <taxon>Micrococcales</taxon>
        <taxon>Micrococcaceae</taxon>
        <taxon>Nesterenkonia</taxon>
    </lineage>
</organism>
<feature type="domain" description="Histone deacetylase" evidence="5">
    <location>
        <begin position="29"/>
        <end position="329"/>
    </location>
</feature>
<dbReference type="InterPro" id="IPR037138">
    <property type="entry name" value="His_deacetylse_dom_sf"/>
</dbReference>
<dbReference type="SUPFAM" id="SSF52768">
    <property type="entry name" value="Arginase/deacetylase"/>
    <property type="match status" value="1"/>
</dbReference>
<dbReference type="CDD" id="cd09994">
    <property type="entry name" value="HDAC_AcuC_like"/>
    <property type="match status" value="1"/>
</dbReference>
<dbReference type="Proteomes" id="UP001500236">
    <property type="component" value="Unassembled WGS sequence"/>
</dbReference>
<evidence type="ECO:0000313" key="7">
    <source>
        <dbReference type="Proteomes" id="UP001500236"/>
    </source>
</evidence>
<sequence>MTQPSFHAAVPTTVIWDPALLEYRFNATHPMDPVRLDLTHRLCREFGILDDPLVRLVAPGIADDATLLTVHDADYVEAVKAASADGLPALQHGLGTEDTPVFPQLHAGAARIAEGGRLCAEAVLTGEAVHAVNFAGGLHHAGRARAGGFCVYNDAAVAVQRLLDGGLSRVVYLDVDAHHGDGTQDIFYDDPRVMTISLHQTGVSLYPGTGFPDEIGGTAPDGTSAAGTVVNVALPPHTGDAGWLRAFHAVVPPLVQAFAPEAVVSQHGCDTHEEDPLTDCRLSIDGQRQLALDIAHLAEEHCRDRWIATGGGGYEVHRVVPRSWTHLVAIAAGDPLPLRTAVPEPWRDYVRRTCGVETPERMHDDAELWWRSWELGYDPADAVDRAVMQTRKELFPHYGLDPWFD</sequence>
<dbReference type="PRINTS" id="PR01270">
    <property type="entry name" value="HDASUPER"/>
</dbReference>
<dbReference type="Pfam" id="PF00850">
    <property type="entry name" value="Hist_deacetyl"/>
    <property type="match status" value="1"/>
</dbReference>
<evidence type="ECO:0000256" key="1">
    <source>
        <dbReference type="ARBA" id="ARBA00005101"/>
    </source>
</evidence>
<evidence type="ECO:0000256" key="3">
    <source>
        <dbReference type="ARBA" id="ARBA00020218"/>
    </source>
</evidence>
<evidence type="ECO:0000259" key="5">
    <source>
        <dbReference type="Pfam" id="PF00850"/>
    </source>
</evidence>
<dbReference type="PANTHER" id="PTHR10625">
    <property type="entry name" value="HISTONE DEACETYLASE HDAC1-RELATED"/>
    <property type="match status" value="1"/>
</dbReference>
<dbReference type="PANTHER" id="PTHR10625:SF10">
    <property type="entry name" value="HISTONE DEACETYLASE HDAC1"/>
    <property type="match status" value="1"/>
</dbReference>
<evidence type="ECO:0000313" key="6">
    <source>
        <dbReference type="EMBL" id="GAA3064836.1"/>
    </source>
</evidence>
<dbReference type="InterPro" id="IPR023696">
    <property type="entry name" value="Ureohydrolase_dom_sf"/>
</dbReference>
<gene>
    <name evidence="6" type="ORF">GCM10010529_17310</name>
</gene>